<name>A0A4R9BI37_9MICO</name>
<evidence type="ECO:0000256" key="2">
    <source>
        <dbReference type="SAM" id="SignalP"/>
    </source>
</evidence>
<gene>
    <name evidence="3" type="ORF">E3T61_19160</name>
</gene>
<evidence type="ECO:0000256" key="1">
    <source>
        <dbReference type="SAM" id="MobiDB-lite"/>
    </source>
</evidence>
<protein>
    <submittedName>
        <fullName evidence="3">Uncharacterized protein</fullName>
    </submittedName>
</protein>
<dbReference type="RefSeq" id="WP_134642442.1">
    <property type="nucleotide sequence ID" value="NZ_SOHM01000040.1"/>
</dbReference>
<comment type="caution">
    <text evidence="3">The sequence shown here is derived from an EMBL/GenBank/DDBJ whole genome shotgun (WGS) entry which is preliminary data.</text>
</comment>
<sequence length="217" mass="21177">MRRRLVAVISVAAVVLVTTGALFVQQSSTAPAPSVTSQAGGGRQAPSAPGAESATPAPSAALPGSSSTAPPGVSTEARANDPDAAADPAPESPSPLPALVSLPLPDTSSAVGSVVAGFPDQVLPAAPQSSIASSSVAAEGSRLQAALVAQTPLTTQEVLDFYSATLTELGLVSAPVPAPDGSSALVFTRGVNTVTLTASPVASGSEYTVFGIFSAES</sequence>
<dbReference type="Proteomes" id="UP000298468">
    <property type="component" value="Unassembled WGS sequence"/>
</dbReference>
<dbReference type="AlphaFoldDB" id="A0A4R9BI37"/>
<keyword evidence="2" id="KW-0732">Signal</keyword>
<evidence type="ECO:0000313" key="4">
    <source>
        <dbReference type="Proteomes" id="UP000298468"/>
    </source>
</evidence>
<dbReference type="EMBL" id="SOHM01000040">
    <property type="protein sequence ID" value="TFD84574.1"/>
    <property type="molecule type" value="Genomic_DNA"/>
</dbReference>
<evidence type="ECO:0000313" key="3">
    <source>
        <dbReference type="EMBL" id="TFD84574.1"/>
    </source>
</evidence>
<keyword evidence="4" id="KW-1185">Reference proteome</keyword>
<feature type="region of interest" description="Disordered" evidence="1">
    <location>
        <begin position="27"/>
        <end position="101"/>
    </location>
</feature>
<feature type="chain" id="PRO_5039005440" evidence="2">
    <location>
        <begin position="24"/>
        <end position="217"/>
    </location>
</feature>
<feature type="compositionally biased region" description="Low complexity" evidence="1">
    <location>
        <begin position="45"/>
        <end position="72"/>
    </location>
</feature>
<accession>A0A4R9BI37</accession>
<organism evidence="3 4">
    <name type="scientific">Cryobacterium lactosi</name>
    <dbReference type="NCBI Taxonomy" id="1259202"/>
    <lineage>
        <taxon>Bacteria</taxon>
        <taxon>Bacillati</taxon>
        <taxon>Actinomycetota</taxon>
        <taxon>Actinomycetes</taxon>
        <taxon>Micrococcales</taxon>
        <taxon>Microbacteriaceae</taxon>
        <taxon>Cryobacterium</taxon>
    </lineage>
</organism>
<reference evidence="3 4" key="1">
    <citation type="submission" date="2019-03" db="EMBL/GenBank/DDBJ databases">
        <title>Genomics of glacier-inhabiting Cryobacterium strains.</title>
        <authorList>
            <person name="Liu Q."/>
            <person name="Xin Y.-H."/>
        </authorList>
    </citation>
    <scope>NUCLEOTIDE SEQUENCE [LARGE SCALE GENOMIC DNA]</scope>
    <source>
        <strain evidence="3 4">Sr59</strain>
    </source>
</reference>
<feature type="compositionally biased region" description="Polar residues" evidence="1">
    <location>
        <begin position="27"/>
        <end position="38"/>
    </location>
</feature>
<proteinExistence type="predicted"/>
<dbReference type="OrthoDB" id="5118692at2"/>
<feature type="signal peptide" evidence="2">
    <location>
        <begin position="1"/>
        <end position="23"/>
    </location>
</feature>